<keyword evidence="1" id="KW-0732">Signal</keyword>
<dbReference type="Proteomes" id="UP000092607">
    <property type="component" value="Unassembled WGS sequence"/>
</dbReference>
<dbReference type="Pfam" id="PF09832">
    <property type="entry name" value="DUF2059"/>
    <property type="match status" value="1"/>
</dbReference>
<dbReference type="EMBL" id="LZMS01000088">
    <property type="protein sequence ID" value="OBX60258.1"/>
    <property type="molecule type" value="Genomic_DNA"/>
</dbReference>
<reference evidence="3 4" key="1">
    <citation type="submission" date="2016-06" db="EMBL/GenBank/DDBJ databases">
        <title>Draft genome of Moraxella lacunata CCUG 57757A.</title>
        <authorList>
            <person name="Salva-Serra F."/>
            <person name="Engstrom-Jakobsson H."/>
            <person name="Thorell K."/>
            <person name="Gonzales-Siles L."/>
            <person name="Karlsson R."/>
            <person name="Boulund F."/>
            <person name="Engstrand L."/>
            <person name="Kristiansson E."/>
            <person name="Moore E."/>
        </authorList>
    </citation>
    <scope>NUCLEOTIDE SEQUENCE [LARGE SCALE GENOMIC DNA]</scope>
    <source>
        <strain evidence="3 4">CCUG 57757A</strain>
    </source>
</reference>
<accession>A0A1B8PWJ9</accession>
<protein>
    <recommendedName>
        <fullName evidence="2">DUF2059 domain-containing protein</fullName>
    </recommendedName>
</protein>
<name>A0A1B8PWJ9_MORLA</name>
<feature type="chain" id="PRO_5008611972" description="DUF2059 domain-containing protein" evidence="1">
    <location>
        <begin position="26"/>
        <end position="183"/>
    </location>
</feature>
<feature type="domain" description="DUF2059" evidence="2">
    <location>
        <begin position="101"/>
        <end position="155"/>
    </location>
</feature>
<sequence length="183" mass="20914">MKLMKKSLTAMLLGISLTFTMNATAQVPSDESLIKFMQLSEMDKAFDLGMKGSLDAQRQVFEAQIAQKEGVTPEQAKQVGMVFEKYVNQVTGQVITPQSRQKINQIFIDVAKKYYTQEEIDAYNEFLSTPIGKSVVQKTNIMTPEYMDELQKLVVQMLIDNPNLDNEKMQQDIEKEIERIFAE</sequence>
<feature type="signal peptide" evidence="1">
    <location>
        <begin position="1"/>
        <end position="25"/>
    </location>
</feature>
<gene>
    <name evidence="3" type="ORF">A9309_09720</name>
</gene>
<dbReference type="OrthoDB" id="6647778at2"/>
<proteinExistence type="predicted"/>
<comment type="caution">
    <text evidence="3">The sequence shown here is derived from an EMBL/GenBank/DDBJ whole genome shotgun (WGS) entry which is preliminary data.</text>
</comment>
<dbReference type="RefSeq" id="WP_065255609.1">
    <property type="nucleotide sequence ID" value="NZ_JARDJM010000003.1"/>
</dbReference>
<evidence type="ECO:0000256" key="1">
    <source>
        <dbReference type="SAM" id="SignalP"/>
    </source>
</evidence>
<evidence type="ECO:0000313" key="4">
    <source>
        <dbReference type="Proteomes" id="UP000092607"/>
    </source>
</evidence>
<dbReference type="AlphaFoldDB" id="A0A1B8PWJ9"/>
<evidence type="ECO:0000313" key="3">
    <source>
        <dbReference type="EMBL" id="OBX60258.1"/>
    </source>
</evidence>
<dbReference type="InterPro" id="IPR018637">
    <property type="entry name" value="DUF2059"/>
</dbReference>
<evidence type="ECO:0000259" key="2">
    <source>
        <dbReference type="Pfam" id="PF09832"/>
    </source>
</evidence>
<organism evidence="3 4">
    <name type="scientific">Moraxella lacunata</name>
    <dbReference type="NCBI Taxonomy" id="477"/>
    <lineage>
        <taxon>Bacteria</taxon>
        <taxon>Pseudomonadati</taxon>
        <taxon>Pseudomonadota</taxon>
        <taxon>Gammaproteobacteria</taxon>
        <taxon>Moraxellales</taxon>
        <taxon>Moraxellaceae</taxon>
        <taxon>Moraxella</taxon>
    </lineage>
</organism>